<evidence type="ECO:0000313" key="1">
    <source>
        <dbReference type="EMBL" id="MCD5311356.1"/>
    </source>
</evidence>
<dbReference type="InterPro" id="IPR011009">
    <property type="entry name" value="Kinase-like_dom_sf"/>
</dbReference>
<proteinExistence type="predicted"/>
<name>A0A9X1NCQ2_9ACTN</name>
<dbReference type="SUPFAM" id="SSF56112">
    <property type="entry name" value="Protein kinase-like (PK-like)"/>
    <property type="match status" value="1"/>
</dbReference>
<reference evidence="1" key="1">
    <citation type="submission" date="2021-11" db="EMBL/GenBank/DDBJ databases">
        <title>Streptomyces corallinus and Kineosporia corallina sp. nov., two new coral-derived marine actinobacteria.</title>
        <authorList>
            <person name="Buangrab K."/>
            <person name="Sutthacheep M."/>
            <person name="Yeemin T."/>
            <person name="Harunari E."/>
            <person name="Igarashi Y."/>
            <person name="Sripreechasak P."/>
            <person name="Kanchanasin P."/>
            <person name="Tanasupawat S."/>
            <person name="Phongsopitanun W."/>
        </authorList>
    </citation>
    <scope>NUCLEOTIDE SEQUENCE</scope>
    <source>
        <strain evidence="1">JCM 31032</strain>
    </source>
</reference>
<dbReference type="Proteomes" id="UP001138997">
    <property type="component" value="Unassembled WGS sequence"/>
</dbReference>
<sequence length="305" mass="33133">MLWSEIPAHVRDKVTEWLGAAVVGETSQPGGFSPGVASRLLLSDGRRVFVKAVGAVRNVDAPVLYRREIAVMEYLPLSAPTPRLLHSYDDGEWVVLVMEDVDGVPPRFPWDAAELNRVVSALERLAETLTPAPAVAPQMTETVAEYFTGWRSFAASAQLSEVPDAWAREHLPDLVALESRWPEAARGDTLLHIDLRDDNLLLTPEGAVVVVDWPHAAVGAAWCDLLLMLPSAAMGGTVDPEAVWASFGPAQNASADDVNAVLAAAAGFFLYRSTLPVPQNLPTLRDFQRSQGDAALRWLRARLDA</sequence>
<dbReference type="AlphaFoldDB" id="A0A9X1NCQ2"/>
<protein>
    <submittedName>
        <fullName evidence="1">Phosphotransferase</fullName>
    </submittedName>
</protein>
<evidence type="ECO:0000313" key="2">
    <source>
        <dbReference type="Proteomes" id="UP001138997"/>
    </source>
</evidence>
<dbReference type="PANTHER" id="PTHR21310">
    <property type="entry name" value="AMINOGLYCOSIDE PHOSPHOTRANSFERASE-RELATED-RELATED"/>
    <property type="match status" value="1"/>
</dbReference>
<dbReference type="RefSeq" id="WP_231440612.1">
    <property type="nucleotide sequence ID" value="NZ_JAJOMB010000004.1"/>
</dbReference>
<gene>
    <name evidence="1" type="ORF">LR394_10630</name>
</gene>
<dbReference type="InterPro" id="IPR051678">
    <property type="entry name" value="AGP_Transferase"/>
</dbReference>
<comment type="caution">
    <text evidence="1">The sequence shown here is derived from an EMBL/GenBank/DDBJ whole genome shotgun (WGS) entry which is preliminary data.</text>
</comment>
<dbReference type="Gene3D" id="3.90.1200.10">
    <property type="match status" value="1"/>
</dbReference>
<organism evidence="1 2">
    <name type="scientific">Kineosporia babensis</name>
    <dbReference type="NCBI Taxonomy" id="499548"/>
    <lineage>
        <taxon>Bacteria</taxon>
        <taxon>Bacillati</taxon>
        <taxon>Actinomycetota</taxon>
        <taxon>Actinomycetes</taxon>
        <taxon>Kineosporiales</taxon>
        <taxon>Kineosporiaceae</taxon>
        <taxon>Kineosporia</taxon>
    </lineage>
</organism>
<accession>A0A9X1NCQ2</accession>
<keyword evidence="2" id="KW-1185">Reference proteome</keyword>
<dbReference type="EMBL" id="JAJOMB010000004">
    <property type="protein sequence ID" value="MCD5311356.1"/>
    <property type="molecule type" value="Genomic_DNA"/>
</dbReference>